<dbReference type="RefSeq" id="WP_264305100.1">
    <property type="nucleotide sequence ID" value="NZ_CAXIQV010000034.1"/>
</dbReference>
<dbReference type="InterPro" id="IPR010982">
    <property type="entry name" value="Lambda_DNA-bd_dom_sf"/>
</dbReference>
<dbReference type="InterPro" id="IPR001387">
    <property type="entry name" value="Cro/C1-type_HTH"/>
</dbReference>
<accession>A0AAW7I3D3</accession>
<dbReference type="InterPro" id="IPR014057">
    <property type="entry name" value="HI1420"/>
</dbReference>
<gene>
    <name evidence="2" type="ORF">OB959_18745</name>
</gene>
<evidence type="ECO:0000313" key="3">
    <source>
        <dbReference type="Proteomes" id="UP001168216"/>
    </source>
</evidence>
<dbReference type="Pfam" id="PF21716">
    <property type="entry name" value="dnstrm_HI1420"/>
    <property type="match status" value="1"/>
</dbReference>
<feature type="domain" description="HTH cro/C1-type" evidence="1">
    <location>
        <begin position="54"/>
        <end position="97"/>
    </location>
</feature>
<dbReference type="NCBIfam" id="TIGR02684">
    <property type="entry name" value="dnstrm_HI1420"/>
    <property type="match status" value="1"/>
</dbReference>
<dbReference type="CDD" id="cd00093">
    <property type="entry name" value="HTH_XRE"/>
    <property type="match status" value="1"/>
</dbReference>
<proteinExistence type="predicted"/>
<dbReference type="Gene3D" id="1.10.260.40">
    <property type="entry name" value="lambda repressor-like DNA-binding domains"/>
    <property type="match status" value="1"/>
</dbReference>
<evidence type="ECO:0000259" key="1">
    <source>
        <dbReference type="PROSITE" id="PS50943"/>
    </source>
</evidence>
<dbReference type="PANTHER" id="PTHR40275">
    <property type="entry name" value="SSL7038 PROTEIN"/>
    <property type="match status" value="1"/>
</dbReference>
<name>A0AAW7I3D3_9GAMM</name>
<sequence length="106" mass="11337">MKDNDQAVTFSRYDAADYLKTDEDMLHYLEAVMEEGDPALIAAALGDIARARNLSQLARDVGMSREGLYKALSGEGNPTFATITKVAGALGLRFGVHLANSPAPHA</sequence>
<comment type="caution">
    <text evidence="2">The sequence shown here is derived from an EMBL/GenBank/DDBJ whole genome shotgun (WGS) entry which is preliminary data.</text>
</comment>
<dbReference type="GO" id="GO:0003677">
    <property type="term" value="F:DNA binding"/>
    <property type="evidence" value="ECO:0007669"/>
    <property type="project" value="InterPro"/>
</dbReference>
<evidence type="ECO:0000313" key="2">
    <source>
        <dbReference type="EMBL" id="MDM5141809.1"/>
    </source>
</evidence>
<dbReference type="AlphaFoldDB" id="A0AAW7I3D3"/>
<dbReference type="EMBL" id="JAOPLV010000010">
    <property type="protein sequence ID" value="MDM5141809.1"/>
    <property type="molecule type" value="Genomic_DNA"/>
</dbReference>
<dbReference type="Proteomes" id="UP001168216">
    <property type="component" value="Unassembled WGS sequence"/>
</dbReference>
<dbReference type="SUPFAM" id="SSF47413">
    <property type="entry name" value="lambda repressor-like DNA-binding domains"/>
    <property type="match status" value="1"/>
</dbReference>
<reference evidence="2" key="1">
    <citation type="submission" date="2023-08" db="EMBL/GenBank/DDBJ databases">
        <title>WGS of Aeromonas isolates.</title>
        <authorList>
            <person name="Lee H."/>
        </authorList>
    </citation>
    <scope>NUCLEOTIDE SEQUENCE</scope>
    <source>
        <strain evidence="2">SL22</strain>
    </source>
</reference>
<dbReference type="PROSITE" id="PS50943">
    <property type="entry name" value="HTH_CROC1"/>
    <property type="match status" value="1"/>
</dbReference>
<protein>
    <submittedName>
        <fullName evidence="2">Addiction module antidote protein</fullName>
    </submittedName>
</protein>
<organism evidence="2 3">
    <name type="scientific">Aeromonas bestiarum</name>
    <dbReference type="NCBI Taxonomy" id="105751"/>
    <lineage>
        <taxon>Bacteria</taxon>
        <taxon>Pseudomonadati</taxon>
        <taxon>Pseudomonadota</taxon>
        <taxon>Gammaproteobacteria</taxon>
        <taxon>Aeromonadales</taxon>
        <taxon>Aeromonadaceae</taxon>
        <taxon>Aeromonas</taxon>
    </lineage>
</organism>
<dbReference type="PANTHER" id="PTHR40275:SF1">
    <property type="entry name" value="SSL7038 PROTEIN"/>
    <property type="match status" value="1"/>
</dbReference>